<accession>A0A088S881</accession>
<dbReference type="eggNOG" id="ENOG502SIEJ">
    <property type="taxonomic scope" value="Eukaryota"/>
</dbReference>
<dbReference type="OrthoDB" id="264260at2759"/>
<feature type="transmembrane region" description="Helical" evidence="1">
    <location>
        <begin position="84"/>
        <end position="106"/>
    </location>
</feature>
<dbReference type="PANTHER" id="PTHR33297">
    <property type="entry name" value="AMASTIN-LIKE SURFACE PROTEIN-LIKE PROTEIN-RELATED"/>
    <property type="match status" value="1"/>
</dbReference>
<keyword evidence="3" id="KW-1185">Reference proteome</keyword>
<feature type="transmembrane region" description="Helical" evidence="1">
    <location>
        <begin position="113"/>
        <end position="133"/>
    </location>
</feature>
<feature type="transmembrane region" description="Helical" evidence="1">
    <location>
        <begin position="7"/>
        <end position="26"/>
    </location>
</feature>
<evidence type="ECO:0000313" key="2">
    <source>
        <dbReference type="EMBL" id="AIN97796.1"/>
    </source>
</evidence>
<feature type="transmembrane region" description="Helical" evidence="1">
    <location>
        <begin position="176"/>
        <end position="201"/>
    </location>
</feature>
<dbReference type="PANTHER" id="PTHR33297:SF4">
    <property type="entry name" value="AMASTIN"/>
    <property type="match status" value="1"/>
</dbReference>
<name>A0A088S881_LEIPA</name>
<evidence type="ECO:0000313" key="3">
    <source>
        <dbReference type="Proteomes" id="UP000063063"/>
    </source>
</evidence>
<gene>
    <name evidence="2" type="ORF">LPMP_203001</name>
</gene>
<sequence length="203" mass="21906">MCNIPCRAGIVMYCVLQLIAFLFLLVGTPTGQFRVPNKVAFSGGSCLTVWGLKNKCTSTKWDVRTSNLWAGCPERLKRFHAAEALSVASVVVSALAFLFGVVMLCCCRCLRGLCLVLNILATGCGCAVTALMVDAFYNNHENGPAQYNTSCYALRKNGSVTQPQAIADGDPVVTNYAYGAGFAVYIVGWSLCFINILFLMLPC</sequence>
<dbReference type="InterPro" id="IPR009944">
    <property type="entry name" value="Amastin"/>
</dbReference>
<keyword evidence="1" id="KW-0472">Membrane</keyword>
<dbReference type="VEuPathDB" id="TriTrypDB:LPMP_203001"/>
<dbReference type="EMBL" id="CP009389">
    <property type="protein sequence ID" value="AIN97796.1"/>
    <property type="molecule type" value="Genomic_DNA"/>
</dbReference>
<evidence type="ECO:0000256" key="1">
    <source>
        <dbReference type="SAM" id="Phobius"/>
    </source>
</evidence>
<dbReference type="Proteomes" id="UP000063063">
    <property type="component" value="Chromosome 20"/>
</dbReference>
<dbReference type="KEGG" id="lpan:LPMP_203001"/>
<keyword evidence="1" id="KW-0812">Transmembrane</keyword>
<dbReference type="GeneID" id="22574511"/>
<dbReference type="VEuPathDB" id="TriTrypDB:LPAL13_200035900"/>
<keyword evidence="1" id="KW-1133">Transmembrane helix</keyword>
<proteinExistence type="predicted"/>
<organism evidence="2 3">
    <name type="scientific">Leishmania panamensis</name>
    <dbReference type="NCBI Taxonomy" id="5679"/>
    <lineage>
        <taxon>Eukaryota</taxon>
        <taxon>Discoba</taxon>
        <taxon>Euglenozoa</taxon>
        <taxon>Kinetoplastea</taxon>
        <taxon>Metakinetoplastina</taxon>
        <taxon>Trypanosomatida</taxon>
        <taxon>Trypanosomatidae</taxon>
        <taxon>Leishmaniinae</taxon>
        <taxon>Leishmania</taxon>
        <taxon>Leishmania guyanensis species complex</taxon>
    </lineage>
</organism>
<dbReference type="Gene3D" id="1.20.140.150">
    <property type="match status" value="1"/>
</dbReference>
<protein>
    <submittedName>
        <fullName evidence="2">Amastin-like protein</fullName>
    </submittedName>
</protein>
<dbReference type="Pfam" id="PF07344">
    <property type="entry name" value="Amastin"/>
    <property type="match status" value="1"/>
</dbReference>
<reference evidence="2 3" key="1">
    <citation type="journal article" date="2015" name="Sci. Rep.">
        <title>The genome of Leishmania panamensis: insights into genomics of the L. (Viannia) subgenus.</title>
        <authorList>
            <person name="Llanes A."/>
            <person name="Restrepo C.M."/>
            <person name="Vecchio G.D."/>
            <person name="Anguizola F.J."/>
            <person name="Lleonart R."/>
        </authorList>
    </citation>
    <scope>NUCLEOTIDE SEQUENCE [LARGE SCALE GENOMIC DNA]</scope>
    <source>
        <strain evidence="2 3">MHOM/PA/94/PSC-1</strain>
    </source>
</reference>
<dbReference type="RefSeq" id="XP_010698503.1">
    <property type="nucleotide sequence ID" value="XM_010700201.1"/>
</dbReference>
<dbReference type="AlphaFoldDB" id="A0A088S881"/>